<dbReference type="GO" id="GO:0035591">
    <property type="term" value="F:signaling adaptor activity"/>
    <property type="evidence" value="ECO:0007669"/>
    <property type="project" value="TreeGrafter"/>
</dbReference>
<dbReference type="EMBL" id="RYZI01000316">
    <property type="protein sequence ID" value="RWA06684.1"/>
    <property type="molecule type" value="Genomic_DNA"/>
</dbReference>
<dbReference type="Proteomes" id="UP000286045">
    <property type="component" value="Unassembled WGS sequence"/>
</dbReference>
<feature type="transmembrane region" description="Helical" evidence="5">
    <location>
        <begin position="1576"/>
        <end position="1605"/>
    </location>
</feature>
<feature type="region of interest" description="Disordered" evidence="4">
    <location>
        <begin position="665"/>
        <end position="684"/>
    </location>
</feature>
<feature type="repeat" description="WD" evidence="3">
    <location>
        <begin position="126"/>
        <end position="168"/>
    </location>
</feature>
<feature type="compositionally biased region" description="Basic and acidic residues" evidence="4">
    <location>
        <begin position="388"/>
        <end position="397"/>
    </location>
</feature>
<accession>A0A439CWT2</accession>
<gene>
    <name evidence="7" type="ORF">EKO27_g8409</name>
</gene>
<feature type="region of interest" description="Disordered" evidence="4">
    <location>
        <begin position="631"/>
        <end position="651"/>
    </location>
</feature>
<dbReference type="Pfam" id="PF00400">
    <property type="entry name" value="WD40"/>
    <property type="match status" value="2"/>
</dbReference>
<feature type="compositionally biased region" description="Polar residues" evidence="4">
    <location>
        <begin position="1069"/>
        <end position="1079"/>
    </location>
</feature>
<keyword evidence="1 3" id="KW-0853">WD repeat</keyword>
<dbReference type="PROSITE" id="PS50294">
    <property type="entry name" value="WD_REPEATS_REGION"/>
    <property type="match status" value="2"/>
</dbReference>
<feature type="compositionally biased region" description="Gly residues" evidence="4">
    <location>
        <begin position="798"/>
        <end position="808"/>
    </location>
</feature>
<organism evidence="7 8">
    <name type="scientific">Xylaria grammica</name>
    <dbReference type="NCBI Taxonomy" id="363999"/>
    <lineage>
        <taxon>Eukaryota</taxon>
        <taxon>Fungi</taxon>
        <taxon>Dikarya</taxon>
        <taxon>Ascomycota</taxon>
        <taxon>Pezizomycotina</taxon>
        <taxon>Sordariomycetes</taxon>
        <taxon>Xylariomycetidae</taxon>
        <taxon>Xylariales</taxon>
        <taxon>Xylariaceae</taxon>
        <taxon>Xylaria</taxon>
    </lineage>
</organism>
<feature type="region of interest" description="Disordered" evidence="4">
    <location>
        <begin position="798"/>
        <end position="821"/>
    </location>
</feature>
<feature type="compositionally biased region" description="Acidic residues" evidence="4">
    <location>
        <begin position="747"/>
        <end position="759"/>
    </location>
</feature>
<evidence type="ECO:0000256" key="2">
    <source>
        <dbReference type="ARBA" id="ARBA00022737"/>
    </source>
</evidence>
<feature type="region of interest" description="Disordered" evidence="4">
    <location>
        <begin position="1610"/>
        <end position="1639"/>
    </location>
</feature>
<feature type="region of interest" description="Disordered" evidence="4">
    <location>
        <begin position="1045"/>
        <end position="1081"/>
    </location>
</feature>
<feature type="domain" description="WDR59/RTC1-like RING zinc finger" evidence="6">
    <location>
        <begin position="1331"/>
        <end position="1382"/>
    </location>
</feature>
<feature type="compositionally biased region" description="Acidic residues" evidence="4">
    <location>
        <begin position="631"/>
        <end position="645"/>
    </location>
</feature>
<feature type="region of interest" description="Disordered" evidence="4">
    <location>
        <begin position="1101"/>
        <end position="1154"/>
    </location>
</feature>
<feature type="region of interest" description="Disordered" evidence="4">
    <location>
        <begin position="1677"/>
        <end position="1696"/>
    </location>
</feature>
<evidence type="ECO:0000256" key="5">
    <source>
        <dbReference type="SAM" id="Phobius"/>
    </source>
</evidence>
<feature type="region of interest" description="Disordered" evidence="4">
    <location>
        <begin position="1546"/>
        <end position="1575"/>
    </location>
</feature>
<feature type="region of interest" description="Disordered" evidence="4">
    <location>
        <begin position="388"/>
        <end position="412"/>
    </location>
</feature>
<feature type="region of interest" description="Disordered" evidence="4">
    <location>
        <begin position="706"/>
        <end position="768"/>
    </location>
</feature>
<dbReference type="InterPro" id="IPR036322">
    <property type="entry name" value="WD40_repeat_dom_sf"/>
</dbReference>
<feature type="compositionally biased region" description="Basic and acidic residues" evidence="4">
    <location>
        <begin position="1677"/>
        <end position="1689"/>
    </location>
</feature>
<proteinExistence type="predicted"/>
<dbReference type="GO" id="GO:0035859">
    <property type="term" value="C:Seh1-associated complex"/>
    <property type="evidence" value="ECO:0007669"/>
    <property type="project" value="TreeGrafter"/>
</dbReference>
<dbReference type="PROSITE" id="PS50082">
    <property type="entry name" value="WD_REPEATS_2"/>
    <property type="match status" value="2"/>
</dbReference>
<evidence type="ECO:0000256" key="4">
    <source>
        <dbReference type="SAM" id="MobiDB-lite"/>
    </source>
</evidence>
<dbReference type="STRING" id="363999.A0A439CWT2"/>
<dbReference type="GO" id="GO:1904263">
    <property type="term" value="P:positive regulation of TORC1 signaling"/>
    <property type="evidence" value="ECO:0007669"/>
    <property type="project" value="TreeGrafter"/>
</dbReference>
<feature type="compositionally biased region" description="Polar residues" evidence="4">
    <location>
        <begin position="1120"/>
        <end position="1151"/>
    </location>
</feature>
<dbReference type="SMART" id="SM00320">
    <property type="entry name" value="WD40"/>
    <property type="match status" value="5"/>
</dbReference>
<evidence type="ECO:0000259" key="6">
    <source>
        <dbReference type="Pfam" id="PF17120"/>
    </source>
</evidence>
<protein>
    <recommendedName>
        <fullName evidence="6">WDR59/RTC1-like RING zinc finger domain-containing protein</fullName>
    </recommendedName>
</protein>
<evidence type="ECO:0000256" key="3">
    <source>
        <dbReference type="PROSITE-ProRule" id="PRU00221"/>
    </source>
</evidence>
<dbReference type="GO" id="GO:0034198">
    <property type="term" value="P:cellular response to amino acid starvation"/>
    <property type="evidence" value="ECO:0007669"/>
    <property type="project" value="TreeGrafter"/>
</dbReference>
<dbReference type="InterPro" id="IPR001680">
    <property type="entry name" value="WD40_rpt"/>
</dbReference>
<dbReference type="PROSITE" id="PS00678">
    <property type="entry name" value="WD_REPEATS_1"/>
    <property type="match status" value="1"/>
</dbReference>
<evidence type="ECO:0000313" key="7">
    <source>
        <dbReference type="EMBL" id="RWA06684.1"/>
    </source>
</evidence>
<evidence type="ECO:0000256" key="1">
    <source>
        <dbReference type="ARBA" id="ARBA00022574"/>
    </source>
</evidence>
<dbReference type="PANTHER" id="PTHR46170">
    <property type="entry name" value="GATOR COMPLEX PROTEIN WDR59"/>
    <property type="match status" value="1"/>
</dbReference>
<keyword evidence="2" id="KW-0677">Repeat</keyword>
<feature type="region of interest" description="Disordered" evidence="4">
    <location>
        <begin position="427"/>
        <end position="454"/>
    </location>
</feature>
<comment type="caution">
    <text evidence="7">The sequence shown here is derived from an EMBL/GenBank/DDBJ whole genome shotgun (WGS) entry which is preliminary data.</text>
</comment>
<keyword evidence="5" id="KW-0472">Membrane</keyword>
<keyword evidence="8" id="KW-1185">Reference proteome</keyword>
<reference evidence="7 8" key="1">
    <citation type="submission" date="2018-12" db="EMBL/GenBank/DDBJ databases">
        <title>Draft genome sequence of Xylaria grammica IHI A82.</title>
        <authorList>
            <person name="Buettner E."/>
            <person name="Kellner H."/>
        </authorList>
    </citation>
    <scope>NUCLEOTIDE SEQUENCE [LARGE SCALE GENOMIC DNA]</scope>
    <source>
        <strain evidence="7 8">IHI A82</strain>
    </source>
</reference>
<dbReference type="GO" id="GO:0005774">
    <property type="term" value="C:vacuolar membrane"/>
    <property type="evidence" value="ECO:0007669"/>
    <property type="project" value="TreeGrafter"/>
</dbReference>
<dbReference type="InterPro" id="IPR019775">
    <property type="entry name" value="WD40_repeat_CS"/>
</dbReference>
<dbReference type="Pfam" id="PF17120">
    <property type="entry name" value="zf-RING_16"/>
    <property type="match status" value="1"/>
</dbReference>
<dbReference type="InterPro" id="IPR015943">
    <property type="entry name" value="WD40/YVTN_repeat-like_dom_sf"/>
</dbReference>
<keyword evidence="5" id="KW-1133">Transmembrane helix</keyword>
<dbReference type="SUPFAM" id="SSF50978">
    <property type="entry name" value="WD40 repeat-like"/>
    <property type="match status" value="1"/>
</dbReference>
<evidence type="ECO:0000313" key="8">
    <source>
        <dbReference type="Proteomes" id="UP000286045"/>
    </source>
</evidence>
<feature type="repeat" description="WD" evidence="3">
    <location>
        <begin position="213"/>
        <end position="255"/>
    </location>
</feature>
<dbReference type="PANTHER" id="PTHR46170:SF1">
    <property type="entry name" value="GATOR COMPLEX PROTEIN WDR59"/>
    <property type="match status" value="1"/>
</dbReference>
<sequence length="1696" mass="186547">MPSTFDHSSDTPKKNKIIKSAYDSETFDADVTIHVDGLVGSATISPCGRDVALASPEGIAIIDLDSPFSPPRRLSTHGLPWLVVDVQWSPFAARDYWVASTANHRCLVWNLSLGDDSGSGAIEHSLQGHSRAITDVNFSAHHPDILATCAVDGYVHSWDLRKPKQPVLSFCNWFAGATQVKYNRQNPNILASSHDRWLQIWDERKPSTPLKSIDAHTSKIYGLDWNRTEATKIATCSLDKSIKLWDYSTSDEPERIIRTDFPAWRARHTPFGWGLLAMPQNDPGNLYLYDIRRNEEAPLDDVVAPVTVFPGHGSHKVKEFLWRTRGGVSDGIDDRDFQLVSWGEDNELRLHKAGSPILQSVGYIKGSEARKIPITRKGAQYKTYRAIEDHSLRERRTASMSDPRPGSGGSQYRRSALTLGMRTMSAQISRPGKGSSWRGQSMKARPTATKGTDRHFDQLGWMKGITMNKRKSSVIPTPQRKDSKDSTMFGPSFHHEHWGEPETLQEEILRVNQQMPNVQWDNVDMESLTLRASLKGPWGEDGDTIYIKVKVDVPTRYPKAKAPRFIIEKTALMADHTYKKLDHDVNQLANQSSKKRQNCLDVAFSYLLGEIDLSNSDTFFKNVKDLDDDYGGIDDESSSEEEDNDIPAGGSAAMSQELTASTELDATLAPVNRPTIPPIPRTCGGRFSNDGRLVCFFPTKDEKTRVPFTPTDGFRERSKNEPTFAGFGRLQQDSTPPRHRSLNDETSVTEDQSDSEASDDSSSSSDSETTYLNKINAWYLPGRRFRKALSGTYSMHSSGGGTGIGTGTGTATSRRRPGKPKNIVSIHNLAGDLPSKRELAREYLIFGDGADVCEHNALVAQKYGRNDLVDVWRYAALLLRKDIPLELLAHEKQQDTILVIAKDAVGRFGGDKPSSGDGSDGNTLIGRVKWGHHPLAKHLISGLFEYFEQLADIQMLAMLSCIFSESTAEDSVAYAGSQLPQPETPLPMKAPAFSLDYFPPDVSLWYASHANYKSQANSTVSTPKTLHTPHIVGSYGSEELWVGEPESTSYSCGETPPTRTPKDHLSEGDPTQSLSTSPDNRLLRRATALTSSLASIQRPFASVTSTSPPPRKRISPGESFLNNLTPSNMTWGGGSTTMAPTSEPSMTARNSLSDDEYRRDEAPYLVCYGISTDMENQTIFDDDGWLAVPFLEPSRNAIYAGYRYTYAEMLQMWEQPLARLEVMKFNVLKDSPSTAHSALFRSAGTEGFYSSYHSTDNLSSVSHTHPTTHSPIAVGKKEQLHALIASGRGIDIRGICRVHEIHLDPIRSTQDHAMVGGGVGTCERCKRTQTQLLCVFCREPIDALYPPCLACGCAIHDACLTEWHEAEETECPAGDECDCVREASHGQIETIAAMMGALRQGKVRKPSEDKNQKSLYDKRGSIDKNDWETVASGASLPLADGQVNTIMDEGTTFVLKWEWDGDVSAVGELDMSSFTLDDSTTAQNYILEEKLNLTQGRYPWVVKAEKGQRTLDWYHSLGITYNGGFNSISGRSFRIRAVSTSSSTTATWTSLSTTRTGSATSTPGKPSQSPSSSPELGGGAIAGIAVGSLAGVGIFAALLGLVVYYRRKAQREGNKTASDPDSVSTDKKDGNVAEAQYQKPELDAIGSQRVYYELDGAQLIQEIDAPLKLSELDSNARSELHGDTADGRRGVGGASG</sequence>
<dbReference type="Gene3D" id="2.130.10.10">
    <property type="entry name" value="YVTN repeat-like/Quinoprotein amine dehydrogenase"/>
    <property type="match status" value="1"/>
</dbReference>
<dbReference type="InterPro" id="IPR049567">
    <property type="entry name" value="WDR59-like"/>
</dbReference>
<name>A0A439CWT2_9PEZI</name>
<dbReference type="InterPro" id="IPR049566">
    <property type="entry name" value="WDR59_RTC1-like_RING_Znf"/>
</dbReference>
<keyword evidence="5" id="KW-0812">Transmembrane</keyword>